<name>A0AAE3A8G3_9FIRM</name>
<protein>
    <recommendedName>
        <fullName evidence="3">Glycosyltransferase family 2 protein</fullName>
    </recommendedName>
</protein>
<dbReference type="EMBL" id="JAJEPS010000002">
    <property type="protein sequence ID" value="MCC2125363.1"/>
    <property type="molecule type" value="Genomic_DNA"/>
</dbReference>
<dbReference type="InterPro" id="IPR029044">
    <property type="entry name" value="Nucleotide-diphossugar_trans"/>
</dbReference>
<sequence length="307" mass="36577">MGKGYSVPVAIIVFNRKYLAERMLECLEKVKPERVFVISDGPRDSVPGEDKKVEEVRKVFENIPWKCEVSRCYADKNMGCDTRVPTGLDWVFEHTEEAIILEDDCLPDTQFFSYAAELLEYYRNDSRVMMISGSNQMSAYQMPYSFCFTARVYTWGWATWRRAWKCYREGTEIWNQIHEDGTLKRVYSLRTRYYVEKELNYYIERGKCPWDYQWWISCMAVNGLCIVPKVNLICNEGFGNDATHTRDKGDYKGETFEMQFPMKYPPEVQRDIQFDRYDKGLNPQWKLIRGLRKIYHMIDRKGKKYIE</sequence>
<dbReference type="SUPFAM" id="SSF53448">
    <property type="entry name" value="Nucleotide-diphospho-sugar transferases"/>
    <property type="match status" value="1"/>
</dbReference>
<evidence type="ECO:0000313" key="1">
    <source>
        <dbReference type="EMBL" id="MCC2125363.1"/>
    </source>
</evidence>
<dbReference type="AlphaFoldDB" id="A0AAE3A8G3"/>
<proteinExistence type="predicted"/>
<dbReference type="Gene3D" id="3.90.550.10">
    <property type="entry name" value="Spore Coat Polysaccharide Biosynthesis Protein SpsA, Chain A"/>
    <property type="match status" value="1"/>
</dbReference>
<keyword evidence="2" id="KW-1185">Reference proteome</keyword>
<accession>A0AAE3A8G3</accession>
<reference evidence="1 2" key="1">
    <citation type="submission" date="2021-10" db="EMBL/GenBank/DDBJ databases">
        <title>Anaerobic single-cell dispensing facilitates the cultivation of human gut bacteria.</title>
        <authorList>
            <person name="Afrizal A."/>
        </authorList>
    </citation>
    <scope>NUCLEOTIDE SEQUENCE [LARGE SCALE GENOMIC DNA]</scope>
    <source>
        <strain evidence="1 2">CLA-AA-H276</strain>
    </source>
</reference>
<gene>
    <name evidence="1" type="ORF">LKD36_04120</name>
</gene>
<comment type="caution">
    <text evidence="1">The sequence shown here is derived from an EMBL/GenBank/DDBJ whole genome shotgun (WGS) entry which is preliminary data.</text>
</comment>
<dbReference type="Proteomes" id="UP001198220">
    <property type="component" value="Unassembled WGS sequence"/>
</dbReference>
<dbReference type="RefSeq" id="WP_308458807.1">
    <property type="nucleotide sequence ID" value="NZ_JAJEPS010000002.1"/>
</dbReference>
<organism evidence="1 2">
    <name type="scientific">Hominiventricola filiformis</name>
    <dbReference type="NCBI Taxonomy" id="2885352"/>
    <lineage>
        <taxon>Bacteria</taxon>
        <taxon>Bacillati</taxon>
        <taxon>Bacillota</taxon>
        <taxon>Clostridia</taxon>
        <taxon>Lachnospirales</taxon>
        <taxon>Lachnospiraceae</taxon>
        <taxon>Hominiventricola</taxon>
    </lineage>
</organism>
<evidence type="ECO:0000313" key="2">
    <source>
        <dbReference type="Proteomes" id="UP001198220"/>
    </source>
</evidence>
<evidence type="ECO:0008006" key="3">
    <source>
        <dbReference type="Google" id="ProtNLM"/>
    </source>
</evidence>